<dbReference type="InParanoid" id="I2H356"/>
<dbReference type="eggNOG" id="KOG1786">
    <property type="taxonomic scope" value="Eukaryota"/>
</dbReference>
<dbReference type="GO" id="GO:0006897">
    <property type="term" value="P:endocytosis"/>
    <property type="evidence" value="ECO:0007669"/>
    <property type="project" value="EnsemblFungi"/>
</dbReference>
<dbReference type="InterPro" id="IPR011993">
    <property type="entry name" value="PH-like_dom_sf"/>
</dbReference>
<dbReference type="OMA" id="RAWCSAS"/>
<organism evidence="9 10">
    <name type="scientific">Henningerozyma blattae (strain ATCC 34711 / CBS 6284 / DSM 70876 / NBRC 10599 / NRRL Y-10934 / UCD 77-7)</name>
    <name type="common">Yeast</name>
    <name type="synonym">Tetrapisispora blattae</name>
    <dbReference type="NCBI Taxonomy" id="1071380"/>
    <lineage>
        <taxon>Eukaryota</taxon>
        <taxon>Fungi</taxon>
        <taxon>Dikarya</taxon>
        <taxon>Ascomycota</taxon>
        <taxon>Saccharomycotina</taxon>
        <taxon>Saccharomycetes</taxon>
        <taxon>Saccharomycetales</taxon>
        <taxon>Saccharomycetaceae</taxon>
        <taxon>Henningerozyma</taxon>
    </lineage>
</organism>
<keyword evidence="2" id="KW-0677">Repeat</keyword>
<dbReference type="InterPro" id="IPR050865">
    <property type="entry name" value="BEACH_Domain"/>
</dbReference>
<dbReference type="InterPro" id="IPR023362">
    <property type="entry name" value="PH-BEACH_dom"/>
</dbReference>
<dbReference type="PROSITE" id="PS00678">
    <property type="entry name" value="WD_REPEATS_1"/>
    <property type="match status" value="1"/>
</dbReference>
<dbReference type="Gene3D" id="1.10.1540.10">
    <property type="entry name" value="BEACH domain"/>
    <property type="match status" value="1"/>
</dbReference>
<dbReference type="GO" id="GO:0031505">
    <property type="term" value="P:fungal-type cell wall organization"/>
    <property type="evidence" value="ECO:0007669"/>
    <property type="project" value="EnsemblFungi"/>
</dbReference>
<dbReference type="InterPro" id="IPR019775">
    <property type="entry name" value="WD40_repeat_CS"/>
</dbReference>
<feature type="compositionally biased region" description="Low complexity" evidence="6">
    <location>
        <begin position="696"/>
        <end position="708"/>
    </location>
</feature>
<dbReference type="EMBL" id="HE806319">
    <property type="protein sequence ID" value="CCH60808.1"/>
    <property type="molecule type" value="Genomic_DNA"/>
</dbReference>
<evidence type="ECO:0000256" key="2">
    <source>
        <dbReference type="ARBA" id="ARBA00022737"/>
    </source>
</evidence>
<dbReference type="InterPro" id="IPR036322">
    <property type="entry name" value="WD40_repeat_dom_sf"/>
</dbReference>
<dbReference type="CDD" id="cd06071">
    <property type="entry name" value="Beach"/>
    <property type="match status" value="1"/>
</dbReference>
<feature type="repeat" description="WD" evidence="5">
    <location>
        <begin position="2111"/>
        <end position="2152"/>
    </location>
</feature>
<dbReference type="Gene3D" id="2.130.10.10">
    <property type="entry name" value="YVTN repeat-like/Quinoprotein amine dehydrogenase"/>
    <property type="match status" value="1"/>
</dbReference>
<dbReference type="PROSITE" id="PS50082">
    <property type="entry name" value="WD_REPEATS_2"/>
    <property type="match status" value="1"/>
</dbReference>
<feature type="region of interest" description="Disordered" evidence="6">
    <location>
        <begin position="47"/>
        <end position="68"/>
    </location>
</feature>
<dbReference type="HOGENOM" id="CLU_000175_3_1_1"/>
<comment type="function">
    <text evidence="3">May be involved in protein sorting and cell wall formation.</text>
</comment>
<dbReference type="KEGG" id="tbl:TBLA_0D03080"/>
<dbReference type="Gene3D" id="2.30.29.30">
    <property type="entry name" value="Pleckstrin-homology domain (PH domain)/Phosphotyrosine-binding domain (PTB)"/>
    <property type="match status" value="1"/>
</dbReference>
<dbReference type="InterPro" id="IPR036372">
    <property type="entry name" value="BEACH_dom_sf"/>
</dbReference>
<sequence length="2312" mass="269274">MEFIDTLDQLLILDPIDPNITKCPHFAEIITNYEKLNNESINFNSKRRNKSNSISTNNSIPNESTHSSNNNISRNISSSFLDTNNSLITFIDWELSTRFKLSNISNNFNYNSDLWPKVFTKNFLLKFSNSYAVLLQILISLMNISLLNKQLLPKKLPFIKDLILKLLKDNNYSVEGNLTRDIKRLIEDKLIDLITQILSVNSSPKDFIYLYSNFKIKSFQNVLNILSNQLIDPLSSNYLYFENAYDTLNLINQNPNSPPNSKNNYTLHFFIELNDTKSNRLITINNEIYLEVRNNQCCLATDEFVIALFDGFNFETDILYSITFIINSITNEIILFIDGNFINQLPILITNSLINIKFIEIGSILCSFKLFKFFIFHDILSNSIIHLLHAIGNSNSFDYNNDHYSDNNILTQKHSLPKSYFNNDTNTSDELFNVRSTFGDAFLEKIFNKINSDTTSINSSDSTDISSDNDTQRNELIKKEEFMRDIKTLNKNLLLLNYSPNNIIYQNYKENLNSCWGDETFVIKSGRVATNNSINNCYYYKSSNTLTSFISINCYQFILCNLSIVSTMEEVYDYINHLIILLRNYYLKNWFEKEYGFTLLSHILSSRVIERLKKPLPIQFLNLFLKFCGWDLVDITKSLIINEMAYKHLVLNMDLWYFECSTISRSRSNSNILLELNSINSATHSRTNSNLNNDHSTSNVNNTRSNSNIHLTPGPINNDCTTNNSSSLGQGELEIIRFLTFQITNLIENSQYKHYNSKKLRSMNVLDELCHYQHLLIFRNSDSKIIEQLKNEFCSVYYTLLMDNLTKVNIQKILNFAYYELNCGSFILFQLSLKALDKLFVENIKKNHNKHLQIISESISPKFLLLLLDELILNERDCSRCLSLVLKVLLSNQKILVKFIKNTGFELLFDILKNIPNHKFEEIIYILFQFAIGNIQLHVDDLDSESCKGLKNDPNFNSSKLVIRNKDCIYLACELFEWTINHNLDYDLDEFLSKFISKLSHLSELEVNIHSFDPRASNTLVLLSDCLITLTDAKYKDRFEDSIEAIKILIFTFFEKALRELNNIEYCNFISSLLCSKTSQSNILGYSSKRNGYLQVSFFQKIFPSILEKLLDASNEFSIKLLTCPYMLINLINTYAELKHFFPIIKMKVEFYHLIMTSLMRSIKIFQSSDIRRFKNISKVSLRRQVLLFQSTIIFLIFNSTSEWSNELEKMLLMEILDHKYILFKEKEPIYDGDLLFMLVLFLKIRINREVNRTLNFECTKMIFEFQKRPSVKKNVFEMIYAPEEFSIMSRVFLAEQNTAISILVANQAASNSNERVSFVQDIINLLRLEPDWKLTEVEQVKLQISQFKQHKMDRKYKNIETIHELFQEDNKLLDTKMQTISRKLFSNFLTDLEEDNMINNNKFGFLLFKFKNLLEDYEGKSHLFDWKLDSVEDYNKTKRRLLPFWEPNLDYHPLMLDNRNKMGKESQEHDNFKRRSSGSSMISYDVVSNIDTDVTEQINTGQKDENRKILKILKPNDYIKQIWNCSLVIGLDVREGILILGGTHLYFISHYYYSKTKKCVLNLDEVPNNLRDPAVTLINGDSIKDAPELSYHEVRTWNLHNLAYSTKRPFLLRDVGLELLFEDGTTSFFCFSSGNYRNKVYTSLETNYKLADMDPVLAKTLEEVNKRSQSVNSKNGIVKESFTMRVVNAISSTSSSTLEYEATELWKKGELSNFYYLIILNVLAGRTFNDLTQYPVFPWVLSDYESDSIDLASESSYRDLSKPMGAQSEKRCSQFVERYEALSEMASDDTTHPFHYGTHYSSAMIVSSYMIRLKPFVDSYLLLQDGKYGVADRLFSSIARAWKSSAIENTTDVRELIPEFFFLPEFLLNLNKYEFGKDQNGVEVDNVVLPNWAKNDSKIFIKKNREALESSYVSEHLHEWIDLIFGYKQRGEHAVQAVNVFDRLSYPGAVNLENIDNDLERRSITAIIHNFGQTPLQIFQKPHPKREFTGIHQISTDLWDQLGETPTSLQSIGDKVFHIGPNSNNNDYNAFKFLDIELLMNGTFHTLKLESFGNLRIGSKLFEGIHTCELTSFAYYKNTLFLTGDKFGLIKLWKYLDKAAEPQIMYSSSFYGHLCAILEMYIYEDNSVLLSLDSDGETYIWDIINSQRIRRINNNVLHCAICKCKGTIATYNKYKTLSLFNINGMEYCNIKLNFHEKVSCLKFLDFSSLELGNRRHQYWKEEDILFVGFENGLLKIYELFLNEESKWDIRLLKDLNTGIRSKITCIEPSLKIDRIIKKEQDNEYIDMLRMEIVIGDEEGTIHIWNCSPEQN</sequence>
<protein>
    <recommendedName>
        <fullName evidence="4">Beige protein homolog 1</fullName>
    </recommendedName>
</protein>
<dbReference type="CDD" id="cd01201">
    <property type="entry name" value="PH_BEACH"/>
    <property type="match status" value="1"/>
</dbReference>
<dbReference type="GeneID" id="14495844"/>
<dbReference type="SMART" id="SM01026">
    <property type="entry name" value="Beach"/>
    <property type="match status" value="1"/>
</dbReference>
<dbReference type="PANTHER" id="PTHR13743:SF123">
    <property type="entry name" value="PROTEIN FAN"/>
    <property type="match status" value="1"/>
</dbReference>
<dbReference type="PROSITE" id="PS50197">
    <property type="entry name" value="BEACH"/>
    <property type="match status" value="1"/>
</dbReference>
<dbReference type="SUPFAM" id="SSF50978">
    <property type="entry name" value="WD40 repeat-like"/>
    <property type="match status" value="1"/>
</dbReference>
<dbReference type="GO" id="GO:0031267">
    <property type="term" value="F:small GTPase binding"/>
    <property type="evidence" value="ECO:0007669"/>
    <property type="project" value="EnsemblFungi"/>
</dbReference>
<dbReference type="OrthoDB" id="26681at2759"/>
<dbReference type="GO" id="GO:0005829">
    <property type="term" value="C:cytosol"/>
    <property type="evidence" value="ECO:0007669"/>
    <property type="project" value="EnsemblFungi"/>
</dbReference>
<dbReference type="GO" id="GO:0006886">
    <property type="term" value="P:intracellular protein transport"/>
    <property type="evidence" value="ECO:0007669"/>
    <property type="project" value="EnsemblFungi"/>
</dbReference>
<feature type="domain" description="BEACH-type PH" evidence="8">
    <location>
        <begin position="1515"/>
        <end position="1646"/>
    </location>
</feature>
<dbReference type="STRING" id="1071380.I2H356"/>
<feature type="compositionally biased region" description="Polar residues" evidence="6">
    <location>
        <begin position="685"/>
        <end position="695"/>
    </location>
</feature>
<dbReference type="GO" id="GO:0009268">
    <property type="term" value="P:response to pH"/>
    <property type="evidence" value="ECO:0007669"/>
    <property type="project" value="EnsemblFungi"/>
</dbReference>
<feature type="domain" description="BEACH" evidence="7">
    <location>
        <begin position="1692"/>
        <end position="1987"/>
    </location>
</feature>
<evidence type="ECO:0000313" key="9">
    <source>
        <dbReference type="EMBL" id="CCH60808.1"/>
    </source>
</evidence>
<feature type="compositionally biased region" description="Low complexity" evidence="6">
    <location>
        <begin position="51"/>
        <end position="68"/>
    </location>
</feature>
<evidence type="ECO:0000259" key="7">
    <source>
        <dbReference type="PROSITE" id="PS50197"/>
    </source>
</evidence>
<keyword evidence="1 5" id="KW-0853">WD repeat</keyword>
<dbReference type="FunCoup" id="I2H356">
    <property type="interactions" value="20"/>
</dbReference>
<accession>I2H356</accession>
<evidence type="ECO:0000256" key="3">
    <source>
        <dbReference type="ARBA" id="ARBA00054699"/>
    </source>
</evidence>
<evidence type="ECO:0000259" key="8">
    <source>
        <dbReference type="PROSITE" id="PS51783"/>
    </source>
</evidence>
<dbReference type="PROSITE" id="PS51783">
    <property type="entry name" value="PH_BEACH"/>
    <property type="match status" value="1"/>
</dbReference>
<dbReference type="InterPro" id="IPR001680">
    <property type="entry name" value="WD40_rpt"/>
</dbReference>
<evidence type="ECO:0000256" key="1">
    <source>
        <dbReference type="ARBA" id="ARBA00022574"/>
    </source>
</evidence>
<dbReference type="Pfam" id="PF14844">
    <property type="entry name" value="PH_BEACH"/>
    <property type="match status" value="1"/>
</dbReference>
<feature type="region of interest" description="Disordered" evidence="6">
    <location>
        <begin position="685"/>
        <end position="714"/>
    </location>
</feature>
<dbReference type="InterPro" id="IPR015943">
    <property type="entry name" value="WD40/YVTN_repeat-like_dom_sf"/>
</dbReference>
<dbReference type="PANTHER" id="PTHR13743">
    <property type="entry name" value="BEIGE/BEACH-RELATED"/>
    <property type="match status" value="1"/>
</dbReference>
<keyword evidence="10" id="KW-1185">Reference proteome</keyword>
<dbReference type="FunFam" id="1.10.1540.10:FF:000001">
    <property type="entry name" value="neurobeachin isoform X1"/>
    <property type="match status" value="1"/>
</dbReference>
<dbReference type="Pfam" id="PF02138">
    <property type="entry name" value="Beach"/>
    <property type="match status" value="1"/>
</dbReference>
<dbReference type="GO" id="GO:0005770">
    <property type="term" value="C:late endosome"/>
    <property type="evidence" value="ECO:0007669"/>
    <property type="project" value="EnsemblFungi"/>
</dbReference>
<dbReference type="Proteomes" id="UP000002866">
    <property type="component" value="Chromosome 4"/>
</dbReference>
<evidence type="ECO:0000313" key="10">
    <source>
        <dbReference type="Proteomes" id="UP000002866"/>
    </source>
</evidence>
<evidence type="ECO:0000256" key="6">
    <source>
        <dbReference type="SAM" id="MobiDB-lite"/>
    </source>
</evidence>
<reference evidence="9 10" key="1">
    <citation type="journal article" date="2011" name="Proc. Natl. Acad. Sci. U.S.A.">
        <title>Evolutionary erosion of yeast sex chromosomes by mating-type switching accidents.</title>
        <authorList>
            <person name="Gordon J.L."/>
            <person name="Armisen D."/>
            <person name="Proux-Wera E."/>
            <person name="Oheigeartaigh S.S."/>
            <person name="Byrne K.P."/>
            <person name="Wolfe K.H."/>
        </authorList>
    </citation>
    <scope>NUCLEOTIDE SEQUENCE [LARGE SCALE GENOMIC DNA]</scope>
    <source>
        <strain evidence="10">ATCC 34711 / CBS 6284 / DSM 70876 / NBRC 10599 / NRRL Y-10934 / UCD 77-7</strain>
    </source>
</reference>
<evidence type="ECO:0000256" key="5">
    <source>
        <dbReference type="PROSITE-ProRule" id="PRU00221"/>
    </source>
</evidence>
<dbReference type="SUPFAM" id="SSF81837">
    <property type="entry name" value="BEACH domain"/>
    <property type="match status" value="1"/>
</dbReference>
<name>I2H356_HENB6</name>
<dbReference type="RefSeq" id="XP_004180327.1">
    <property type="nucleotide sequence ID" value="XM_004180279.1"/>
</dbReference>
<evidence type="ECO:0000256" key="4">
    <source>
        <dbReference type="ARBA" id="ARBA00073334"/>
    </source>
</evidence>
<gene>
    <name evidence="9" type="primary">TBLA0D03080</name>
    <name evidence="9" type="ORF">TBLA_0D03080</name>
</gene>
<dbReference type="SUPFAM" id="SSF50729">
    <property type="entry name" value="PH domain-like"/>
    <property type="match status" value="1"/>
</dbReference>
<proteinExistence type="predicted"/>
<dbReference type="InterPro" id="IPR000409">
    <property type="entry name" value="BEACH_dom"/>
</dbReference>